<organism evidence="2 3">
    <name type="scientific">Actinokineospora iranica</name>
    <dbReference type="NCBI Taxonomy" id="1271860"/>
    <lineage>
        <taxon>Bacteria</taxon>
        <taxon>Bacillati</taxon>
        <taxon>Actinomycetota</taxon>
        <taxon>Actinomycetes</taxon>
        <taxon>Pseudonocardiales</taxon>
        <taxon>Pseudonocardiaceae</taxon>
        <taxon>Actinokineospora</taxon>
    </lineage>
</organism>
<name>A0A1G6YIX3_9PSEU</name>
<dbReference type="InterPro" id="IPR005303">
    <property type="entry name" value="MOCOS_middle"/>
</dbReference>
<dbReference type="STRING" id="1271860.SAMN05216174_12212"/>
<dbReference type="PROSITE" id="PS51340">
    <property type="entry name" value="MOSC"/>
    <property type="match status" value="1"/>
</dbReference>
<protein>
    <recommendedName>
        <fullName evidence="1">MOSC domain-containing protein</fullName>
    </recommendedName>
</protein>
<dbReference type="EMBL" id="FMZZ01000022">
    <property type="protein sequence ID" value="SDD90454.1"/>
    <property type="molecule type" value="Genomic_DNA"/>
</dbReference>
<keyword evidence="3" id="KW-1185">Reference proteome</keyword>
<dbReference type="InterPro" id="IPR005302">
    <property type="entry name" value="MoCF_Sase_C"/>
</dbReference>
<dbReference type="GO" id="GO:0030170">
    <property type="term" value="F:pyridoxal phosphate binding"/>
    <property type="evidence" value="ECO:0007669"/>
    <property type="project" value="InterPro"/>
</dbReference>
<dbReference type="Pfam" id="PF03476">
    <property type="entry name" value="MOSC_N"/>
    <property type="match status" value="1"/>
</dbReference>
<dbReference type="InterPro" id="IPR011037">
    <property type="entry name" value="Pyrv_Knase-like_insert_dom_sf"/>
</dbReference>
<evidence type="ECO:0000313" key="3">
    <source>
        <dbReference type="Proteomes" id="UP000199501"/>
    </source>
</evidence>
<proteinExistence type="predicted"/>
<feature type="domain" description="MOSC" evidence="1">
    <location>
        <begin position="91"/>
        <end position="223"/>
    </location>
</feature>
<reference evidence="3" key="1">
    <citation type="submission" date="2016-10" db="EMBL/GenBank/DDBJ databases">
        <authorList>
            <person name="Varghese N."/>
            <person name="Submissions S."/>
        </authorList>
    </citation>
    <scope>NUCLEOTIDE SEQUENCE [LARGE SCALE GENOMIC DNA]</scope>
    <source>
        <strain evidence="3">IBRC-M 10403</strain>
    </source>
</reference>
<sequence length="223" mass="24616">MTSVRVLARYPVKSLRGERAEVLELDERGVIGDRRWALRTEDGKLGSGKSTRRFVRLPGLLDMWSKQVWGVRTVVGLPDGREFATTDSKVHDAVSEVVGRPVAVVEERDVPHLDAAPVHLITSASLRWSGAEWPRARPNVVVDVDGADRVEDAWVGRRVRIGTAELEITRLVTRCAMLSQAQNALPARPHLLASLTPYDLTLGAYARVTRPGVIGTGDRLRFA</sequence>
<dbReference type="RefSeq" id="WP_175483097.1">
    <property type="nucleotide sequence ID" value="NZ_FMZZ01000022.1"/>
</dbReference>
<gene>
    <name evidence="2" type="ORF">SAMN05216174_12212</name>
</gene>
<evidence type="ECO:0000313" key="2">
    <source>
        <dbReference type="EMBL" id="SDD90454.1"/>
    </source>
</evidence>
<dbReference type="Gene3D" id="2.40.33.20">
    <property type="entry name" value="PK beta-barrel domain-like"/>
    <property type="match status" value="1"/>
</dbReference>
<accession>A0A1G6YIX3</accession>
<dbReference type="SUPFAM" id="SSF50800">
    <property type="entry name" value="PK beta-barrel domain-like"/>
    <property type="match status" value="1"/>
</dbReference>
<dbReference type="AlphaFoldDB" id="A0A1G6YIX3"/>
<dbReference type="Proteomes" id="UP000199501">
    <property type="component" value="Unassembled WGS sequence"/>
</dbReference>
<dbReference type="GO" id="GO:0030151">
    <property type="term" value="F:molybdenum ion binding"/>
    <property type="evidence" value="ECO:0007669"/>
    <property type="project" value="InterPro"/>
</dbReference>
<evidence type="ECO:0000259" key="1">
    <source>
        <dbReference type="PROSITE" id="PS51340"/>
    </source>
</evidence>
<dbReference type="Pfam" id="PF03473">
    <property type="entry name" value="MOSC"/>
    <property type="match status" value="1"/>
</dbReference>
<dbReference type="GO" id="GO:0003824">
    <property type="term" value="F:catalytic activity"/>
    <property type="evidence" value="ECO:0007669"/>
    <property type="project" value="InterPro"/>
</dbReference>